<evidence type="ECO:0000313" key="3">
    <source>
        <dbReference type="Proteomes" id="UP000295701"/>
    </source>
</evidence>
<protein>
    <submittedName>
        <fullName evidence="2">GNAT family N-acetyltransferase</fullName>
    </submittedName>
</protein>
<name>A0A4R6A707_9RHOB</name>
<evidence type="ECO:0000313" key="2">
    <source>
        <dbReference type="EMBL" id="TDL79521.1"/>
    </source>
</evidence>
<sequence length="205" mass="22583">MTESPSRPPALSPGLYDLPSGHVAAVVTHLERRSPPDTPAGPAPEGVALHRDRTMSPETYRRLFAEIGRDWLWQSRLHMDTRTLSALLADPLVEIYRVTVDDEAAGLLELDFRLPGRPCLAFLGLSGRFAGRGIGRWLVARSFDRAFAGPIEAFTVQTCTLDSPHALRFYQGAGFAATRRQVEIMVDPRFDGTLDRAAAPHVPLL</sequence>
<reference evidence="2 3" key="1">
    <citation type="submission" date="2019-03" db="EMBL/GenBank/DDBJ databases">
        <title>Primorskyibacter sp. SS33 isolated from sediments.</title>
        <authorList>
            <person name="Xunke S."/>
        </authorList>
    </citation>
    <scope>NUCLEOTIDE SEQUENCE [LARGE SCALE GENOMIC DNA]</scope>
    <source>
        <strain evidence="2 3">SS33</strain>
    </source>
</reference>
<dbReference type="InterPro" id="IPR000182">
    <property type="entry name" value="GNAT_dom"/>
</dbReference>
<dbReference type="GO" id="GO:0016747">
    <property type="term" value="F:acyltransferase activity, transferring groups other than amino-acyl groups"/>
    <property type="evidence" value="ECO:0007669"/>
    <property type="project" value="InterPro"/>
</dbReference>
<evidence type="ECO:0000259" key="1">
    <source>
        <dbReference type="PROSITE" id="PS51186"/>
    </source>
</evidence>
<dbReference type="PROSITE" id="PS51186">
    <property type="entry name" value="GNAT"/>
    <property type="match status" value="1"/>
</dbReference>
<comment type="caution">
    <text evidence="2">The sequence shown here is derived from an EMBL/GenBank/DDBJ whole genome shotgun (WGS) entry which is preliminary data.</text>
</comment>
<dbReference type="RefSeq" id="WP_133396825.1">
    <property type="nucleotide sequence ID" value="NZ_SNAA01000009.1"/>
</dbReference>
<dbReference type="EMBL" id="SNAA01000009">
    <property type="protein sequence ID" value="TDL79521.1"/>
    <property type="molecule type" value="Genomic_DNA"/>
</dbReference>
<dbReference type="Pfam" id="PF00583">
    <property type="entry name" value="Acetyltransf_1"/>
    <property type="match status" value="1"/>
</dbReference>
<dbReference type="SUPFAM" id="SSF55729">
    <property type="entry name" value="Acyl-CoA N-acyltransferases (Nat)"/>
    <property type="match status" value="1"/>
</dbReference>
<dbReference type="InterPro" id="IPR016181">
    <property type="entry name" value="Acyl_CoA_acyltransferase"/>
</dbReference>
<keyword evidence="3" id="KW-1185">Reference proteome</keyword>
<organism evidence="2 3">
    <name type="scientific">Palleronia sediminis</name>
    <dbReference type="NCBI Taxonomy" id="2547833"/>
    <lineage>
        <taxon>Bacteria</taxon>
        <taxon>Pseudomonadati</taxon>
        <taxon>Pseudomonadota</taxon>
        <taxon>Alphaproteobacteria</taxon>
        <taxon>Rhodobacterales</taxon>
        <taxon>Roseobacteraceae</taxon>
        <taxon>Palleronia</taxon>
    </lineage>
</organism>
<keyword evidence="2" id="KW-0808">Transferase</keyword>
<gene>
    <name evidence="2" type="ORF">E2L08_09440</name>
</gene>
<dbReference type="OrthoDB" id="275336at2"/>
<dbReference type="Proteomes" id="UP000295701">
    <property type="component" value="Unassembled WGS sequence"/>
</dbReference>
<dbReference type="AlphaFoldDB" id="A0A4R6A707"/>
<accession>A0A4R6A707</accession>
<feature type="domain" description="N-acetyltransferase" evidence="1">
    <location>
        <begin position="50"/>
        <end position="200"/>
    </location>
</feature>
<dbReference type="Gene3D" id="3.40.630.30">
    <property type="match status" value="1"/>
</dbReference>
<proteinExistence type="predicted"/>